<keyword evidence="3" id="KW-1185">Reference proteome</keyword>
<evidence type="ECO:0000256" key="1">
    <source>
        <dbReference type="SAM" id="SignalP"/>
    </source>
</evidence>
<dbReference type="AlphaFoldDB" id="A0A3M7M6I0"/>
<evidence type="ECO:0008006" key="4">
    <source>
        <dbReference type="Google" id="ProtNLM"/>
    </source>
</evidence>
<evidence type="ECO:0000313" key="3">
    <source>
        <dbReference type="Proteomes" id="UP000265663"/>
    </source>
</evidence>
<feature type="signal peptide" evidence="1">
    <location>
        <begin position="1"/>
        <end position="23"/>
    </location>
</feature>
<reference evidence="2 3" key="1">
    <citation type="journal article" date="2014" name="PLoS ONE">
        <title>De novo Genome Assembly of the Fungal Plant Pathogen Pyrenophora semeniperda.</title>
        <authorList>
            <person name="Soliai M.M."/>
            <person name="Meyer S.E."/>
            <person name="Udall J.A."/>
            <person name="Elzinga D.E."/>
            <person name="Hermansen R.A."/>
            <person name="Bodily P.M."/>
            <person name="Hart A.A."/>
            <person name="Coleman C.E."/>
        </authorList>
    </citation>
    <scope>NUCLEOTIDE SEQUENCE [LARGE SCALE GENOMIC DNA]</scope>
    <source>
        <strain evidence="2 3">CCB06</strain>
        <tissue evidence="2">Mycelium</tissue>
    </source>
</reference>
<evidence type="ECO:0000313" key="2">
    <source>
        <dbReference type="EMBL" id="RMZ70107.1"/>
    </source>
</evidence>
<organism evidence="2 3">
    <name type="scientific">Pyrenophora seminiperda CCB06</name>
    <dbReference type="NCBI Taxonomy" id="1302712"/>
    <lineage>
        <taxon>Eukaryota</taxon>
        <taxon>Fungi</taxon>
        <taxon>Dikarya</taxon>
        <taxon>Ascomycota</taxon>
        <taxon>Pezizomycotina</taxon>
        <taxon>Dothideomycetes</taxon>
        <taxon>Pleosporomycetidae</taxon>
        <taxon>Pleosporales</taxon>
        <taxon>Pleosporineae</taxon>
        <taxon>Pleosporaceae</taxon>
        <taxon>Pyrenophora</taxon>
    </lineage>
</organism>
<sequence>MRFRERCCRSFLLTLLLHRQTSYAPPSSLGGPHPTRSAPYYQYKRVHSPSSVQKPRVKNLLF</sequence>
<dbReference type="Proteomes" id="UP000265663">
    <property type="component" value="Unassembled WGS sequence"/>
</dbReference>
<dbReference type="EMBL" id="KE747824">
    <property type="protein sequence ID" value="RMZ70107.1"/>
    <property type="molecule type" value="Genomic_DNA"/>
</dbReference>
<protein>
    <recommendedName>
        <fullName evidence="4">Secreted protein</fullName>
    </recommendedName>
</protein>
<keyword evidence="1" id="KW-0732">Signal</keyword>
<proteinExistence type="predicted"/>
<feature type="chain" id="PRO_5018209222" description="Secreted protein" evidence="1">
    <location>
        <begin position="24"/>
        <end position="62"/>
    </location>
</feature>
<gene>
    <name evidence="2" type="ORF">GMOD_00000161</name>
</gene>
<accession>A0A3M7M6I0</accession>
<name>A0A3M7M6I0_9PLEO</name>